<comment type="caution">
    <text evidence="1">The sequence shown here is derived from an EMBL/GenBank/DDBJ whole genome shotgun (WGS) entry which is preliminary data.</text>
</comment>
<accession>A0A9D4CX93</accession>
<dbReference type="AlphaFoldDB" id="A0A9D4CX93"/>
<reference evidence="1" key="1">
    <citation type="journal article" date="2019" name="bioRxiv">
        <title>The Genome of the Zebra Mussel, Dreissena polymorpha: A Resource for Invasive Species Research.</title>
        <authorList>
            <person name="McCartney M.A."/>
            <person name="Auch B."/>
            <person name="Kono T."/>
            <person name="Mallez S."/>
            <person name="Zhang Y."/>
            <person name="Obille A."/>
            <person name="Becker A."/>
            <person name="Abrahante J.E."/>
            <person name="Garbe J."/>
            <person name="Badalamenti J.P."/>
            <person name="Herman A."/>
            <person name="Mangelson H."/>
            <person name="Liachko I."/>
            <person name="Sullivan S."/>
            <person name="Sone E.D."/>
            <person name="Koren S."/>
            <person name="Silverstein K.A.T."/>
            <person name="Beckman K.B."/>
            <person name="Gohl D.M."/>
        </authorList>
    </citation>
    <scope>NUCLEOTIDE SEQUENCE</scope>
    <source>
        <strain evidence="1">Duluth1</strain>
        <tissue evidence="1">Whole animal</tissue>
    </source>
</reference>
<evidence type="ECO:0000313" key="1">
    <source>
        <dbReference type="EMBL" id="KAH3733563.1"/>
    </source>
</evidence>
<dbReference type="Proteomes" id="UP000828390">
    <property type="component" value="Unassembled WGS sequence"/>
</dbReference>
<evidence type="ECO:0000313" key="2">
    <source>
        <dbReference type="Proteomes" id="UP000828390"/>
    </source>
</evidence>
<organism evidence="1 2">
    <name type="scientific">Dreissena polymorpha</name>
    <name type="common">Zebra mussel</name>
    <name type="synonym">Mytilus polymorpha</name>
    <dbReference type="NCBI Taxonomy" id="45954"/>
    <lineage>
        <taxon>Eukaryota</taxon>
        <taxon>Metazoa</taxon>
        <taxon>Spiralia</taxon>
        <taxon>Lophotrochozoa</taxon>
        <taxon>Mollusca</taxon>
        <taxon>Bivalvia</taxon>
        <taxon>Autobranchia</taxon>
        <taxon>Heteroconchia</taxon>
        <taxon>Euheterodonta</taxon>
        <taxon>Imparidentia</taxon>
        <taxon>Neoheterodontei</taxon>
        <taxon>Myida</taxon>
        <taxon>Dreissenoidea</taxon>
        <taxon>Dreissenidae</taxon>
        <taxon>Dreissena</taxon>
    </lineage>
</organism>
<name>A0A9D4CX93_DREPO</name>
<sequence length="99" mass="11555">MPVSFESRLHFDNVYAIRCNCPSILQRWAVRPRHWPSSVIVQKVVSLRAYVTPVGFRGSQYKDNEWRICFNDGESEIVNNLNDIQAKVYVLLKMIVKDV</sequence>
<gene>
    <name evidence="1" type="ORF">DPMN_039992</name>
</gene>
<protein>
    <submittedName>
        <fullName evidence="1">Uncharacterized protein</fullName>
    </submittedName>
</protein>
<proteinExistence type="predicted"/>
<dbReference type="EMBL" id="JAIWYP010000011">
    <property type="protein sequence ID" value="KAH3733563.1"/>
    <property type="molecule type" value="Genomic_DNA"/>
</dbReference>
<keyword evidence="2" id="KW-1185">Reference proteome</keyword>
<reference evidence="1" key="2">
    <citation type="submission" date="2020-11" db="EMBL/GenBank/DDBJ databases">
        <authorList>
            <person name="McCartney M.A."/>
            <person name="Auch B."/>
            <person name="Kono T."/>
            <person name="Mallez S."/>
            <person name="Becker A."/>
            <person name="Gohl D.M."/>
            <person name="Silverstein K.A.T."/>
            <person name="Koren S."/>
            <person name="Bechman K.B."/>
            <person name="Herman A."/>
            <person name="Abrahante J.E."/>
            <person name="Garbe J."/>
        </authorList>
    </citation>
    <scope>NUCLEOTIDE SEQUENCE</scope>
    <source>
        <strain evidence="1">Duluth1</strain>
        <tissue evidence="1">Whole animal</tissue>
    </source>
</reference>